<evidence type="ECO:0000256" key="1">
    <source>
        <dbReference type="ARBA" id="ARBA00004141"/>
    </source>
</evidence>
<dbReference type="InterPro" id="IPR013130">
    <property type="entry name" value="Fe3_Rdtase_TM_dom"/>
</dbReference>
<evidence type="ECO:0000256" key="4">
    <source>
        <dbReference type="ARBA" id="ARBA00023136"/>
    </source>
</evidence>
<evidence type="ECO:0000256" key="5">
    <source>
        <dbReference type="SAM" id="Phobius"/>
    </source>
</evidence>
<sequence>MNDALWYLARGTGVTSLVLLTVVVALGIANRAGRPAFGLPRFGVAQVHRDASLLAVGFVLVHVISLFFDVYAQLELFDLIVPFGATYRPMWTGLGTLAVDLLIALVGTSLLRHRLGLRAWRVTHWLAYACWPLAFAHALGSGSDAGAWWLRTVAGACLVAVVAAVTWRLSTSARATVLSGDTR</sequence>
<dbReference type="EMBL" id="BONQ01000003">
    <property type="protein sequence ID" value="GIG42072.1"/>
    <property type="molecule type" value="Genomic_DNA"/>
</dbReference>
<reference evidence="7" key="1">
    <citation type="submission" date="2021-01" db="EMBL/GenBank/DDBJ databases">
        <title>Whole genome shotgun sequence of Dactylosporangium siamense NBRC 106093.</title>
        <authorList>
            <person name="Komaki H."/>
            <person name="Tamura T."/>
        </authorList>
    </citation>
    <scope>NUCLEOTIDE SEQUENCE</scope>
    <source>
        <strain evidence="7">NBRC 106093</strain>
    </source>
</reference>
<evidence type="ECO:0000256" key="2">
    <source>
        <dbReference type="ARBA" id="ARBA00022692"/>
    </source>
</evidence>
<feature type="transmembrane region" description="Helical" evidence="5">
    <location>
        <begin position="6"/>
        <end position="30"/>
    </location>
</feature>
<evidence type="ECO:0000313" key="7">
    <source>
        <dbReference type="EMBL" id="GIG42072.1"/>
    </source>
</evidence>
<dbReference type="Proteomes" id="UP000660611">
    <property type="component" value="Unassembled WGS sequence"/>
</dbReference>
<comment type="subcellular location">
    <subcellularLocation>
        <location evidence="1">Membrane</location>
        <topology evidence="1">Multi-pass membrane protein</topology>
    </subcellularLocation>
</comment>
<protein>
    <submittedName>
        <fullName evidence="7">Ferric reductase</fullName>
    </submittedName>
</protein>
<organism evidence="7 8">
    <name type="scientific">Dactylosporangium siamense</name>
    <dbReference type="NCBI Taxonomy" id="685454"/>
    <lineage>
        <taxon>Bacteria</taxon>
        <taxon>Bacillati</taxon>
        <taxon>Actinomycetota</taxon>
        <taxon>Actinomycetes</taxon>
        <taxon>Micromonosporales</taxon>
        <taxon>Micromonosporaceae</taxon>
        <taxon>Dactylosporangium</taxon>
    </lineage>
</organism>
<dbReference type="RefSeq" id="WP_239135583.1">
    <property type="nucleotide sequence ID" value="NZ_BAAAVW010000003.1"/>
</dbReference>
<evidence type="ECO:0000256" key="3">
    <source>
        <dbReference type="ARBA" id="ARBA00022989"/>
    </source>
</evidence>
<evidence type="ECO:0000313" key="8">
    <source>
        <dbReference type="Proteomes" id="UP000660611"/>
    </source>
</evidence>
<feature type="domain" description="Ferric oxidoreductase" evidence="6">
    <location>
        <begin position="12"/>
        <end position="133"/>
    </location>
</feature>
<keyword evidence="3 5" id="KW-1133">Transmembrane helix</keyword>
<feature type="transmembrane region" description="Helical" evidence="5">
    <location>
        <begin position="91"/>
        <end position="111"/>
    </location>
</feature>
<feature type="transmembrane region" description="Helical" evidence="5">
    <location>
        <begin position="123"/>
        <end position="142"/>
    </location>
</feature>
<comment type="caution">
    <text evidence="7">The sequence shown here is derived from an EMBL/GenBank/DDBJ whole genome shotgun (WGS) entry which is preliminary data.</text>
</comment>
<dbReference type="GO" id="GO:0016020">
    <property type="term" value="C:membrane"/>
    <property type="evidence" value="ECO:0007669"/>
    <property type="project" value="UniProtKB-SubCell"/>
</dbReference>
<evidence type="ECO:0000259" key="6">
    <source>
        <dbReference type="Pfam" id="PF01794"/>
    </source>
</evidence>
<gene>
    <name evidence="7" type="ORF">Dsi01nite_001130</name>
</gene>
<keyword evidence="2 5" id="KW-0812">Transmembrane</keyword>
<feature type="transmembrane region" description="Helical" evidence="5">
    <location>
        <begin position="51"/>
        <end position="71"/>
    </location>
</feature>
<dbReference type="AlphaFoldDB" id="A0A919U598"/>
<feature type="transmembrane region" description="Helical" evidence="5">
    <location>
        <begin position="148"/>
        <end position="169"/>
    </location>
</feature>
<proteinExistence type="predicted"/>
<keyword evidence="8" id="KW-1185">Reference proteome</keyword>
<accession>A0A919U598</accession>
<dbReference type="Pfam" id="PF01794">
    <property type="entry name" value="Ferric_reduct"/>
    <property type="match status" value="1"/>
</dbReference>
<name>A0A919U598_9ACTN</name>
<keyword evidence="4 5" id="KW-0472">Membrane</keyword>